<dbReference type="Proteomes" id="UP001470809">
    <property type="component" value="Chromosome"/>
</dbReference>
<dbReference type="KEGG" id="yrh:AABB31_02415"/>
<accession>A0AAN0NIZ6</accession>
<reference evidence="2" key="1">
    <citation type="submission" date="2024-04" db="EMBL/GenBank/DDBJ databases">
        <title>Phylogenomic analyses of a clade within the roseobacter group suggest taxonomic reassignments of species of the genera Aestuariivita, Citreicella, Loktanella, Nautella, Pelagibaca, Ruegeria, Thalassobius, Thiobacimonas and Tropicibacter, and the proposal o.</title>
        <authorList>
            <person name="Jeon C.O."/>
        </authorList>
    </citation>
    <scope>NUCLEOTIDE SEQUENCE [LARGE SCALE GENOMIC DNA]</scope>
    <source>
        <strain evidence="2">SS1-5</strain>
    </source>
</reference>
<sequence>MKCYHGPLQASDPYPAPGTPVAAASFESSLVLFRPVEGIVACDGTTPRDGEDVYLTGAPLVCRWQDDQQNQFEVVVTPGFVTDLTSVPAPLRGLISRAGPWLEAAILHDYLYVAWQDLPGRGALPDDRRFADRVMLAAMRAAGVGVIRRFAIFAAVRIFGGPGYRTARAFRFGDATDPRLVHLAAVPDLVEDAPRIT</sequence>
<proteinExistence type="predicted"/>
<dbReference type="RefSeq" id="WP_342077130.1">
    <property type="nucleotide sequence ID" value="NZ_CP151767.2"/>
</dbReference>
<dbReference type="InterPro" id="IPR010767">
    <property type="entry name" value="Phage_CGC-2007_Cje0229"/>
</dbReference>
<reference evidence="1 2" key="2">
    <citation type="submission" date="2024-08" db="EMBL/GenBank/DDBJ databases">
        <title>Phylogenomic analyses of a clade within the roseobacter group suggest taxonomic reassignments of species of the genera Aestuariivita, Citreicella, Loktanella, Nautella, Pelagibaca, Ruegeria, Thalassobius, Thiobacimonas and Tropicibacter, and the proposal o.</title>
        <authorList>
            <person name="Jeon C.O."/>
        </authorList>
    </citation>
    <scope>NUCLEOTIDE SEQUENCE [LARGE SCALE GENOMIC DNA]</scope>
    <source>
        <strain evidence="1 2">SS1-5</strain>
    </source>
</reference>
<protein>
    <submittedName>
        <fullName evidence="1">DUF1353 domain-containing protein</fullName>
    </submittedName>
</protein>
<dbReference type="Pfam" id="PF07087">
    <property type="entry name" value="DUF1353"/>
    <property type="match status" value="1"/>
</dbReference>
<organism evidence="1 2">
    <name type="scientific">Yoonia rhodophyticola</name>
    <dbReference type="NCBI Taxonomy" id="3137370"/>
    <lineage>
        <taxon>Bacteria</taxon>
        <taxon>Pseudomonadati</taxon>
        <taxon>Pseudomonadota</taxon>
        <taxon>Alphaproteobacteria</taxon>
        <taxon>Rhodobacterales</taxon>
        <taxon>Paracoccaceae</taxon>
        <taxon>Yoonia</taxon>
    </lineage>
</organism>
<dbReference type="EMBL" id="CP151767">
    <property type="protein sequence ID" value="WZU67832.1"/>
    <property type="molecule type" value="Genomic_DNA"/>
</dbReference>
<dbReference type="AlphaFoldDB" id="A0AAN0NIZ6"/>
<gene>
    <name evidence="1" type="ORF">AABB31_02415</name>
</gene>
<keyword evidence="2" id="KW-1185">Reference proteome</keyword>
<evidence type="ECO:0000313" key="2">
    <source>
        <dbReference type="Proteomes" id="UP001470809"/>
    </source>
</evidence>
<evidence type="ECO:0000313" key="1">
    <source>
        <dbReference type="EMBL" id="WZU67832.1"/>
    </source>
</evidence>
<name>A0AAN0NIZ6_9RHOB</name>